<dbReference type="Proteomes" id="UP000267096">
    <property type="component" value="Unassembled WGS sequence"/>
</dbReference>
<reference evidence="2 3" key="2">
    <citation type="submission" date="2018-11" db="EMBL/GenBank/DDBJ databases">
        <authorList>
            <consortium name="Pathogen Informatics"/>
        </authorList>
    </citation>
    <scope>NUCLEOTIDE SEQUENCE [LARGE SCALE GENOMIC DNA]</scope>
</reference>
<evidence type="ECO:0000313" key="2">
    <source>
        <dbReference type="EMBL" id="VDK21415.1"/>
    </source>
</evidence>
<proteinExistence type="predicted"/>
<accession>A0A0M3J766</accession>
<dbReference type="EMBL" id="UYRR01004902">
    <property type="protein sequence ID" value="VDK21415.1"/>
    <property type="molecule type" value="Genomic_DNA"/>
</dbReference>
<reference evidence="4" key="1">
    <citation type="submission" date="2017-02" db="UniProtKB">
        <authorList>
            <consortium name="WormBaseParasite"/>
        </authorList>
    </citation>
    <scope>IDENTIFICATION</scope>
</reference>
<feature type="coiled-coil region" evidence="1">
    <location>
        <begin position="15"/>
        <end position="98"/>
    </location>
</feature>
<protein>
    <submittedName>
        <fullName evidence="4">Myosin_tail_1 domain-containing protein</fullName>
    </submittedName>
</protein>
<gene>
    <name evidence="2" type="ORF">ASIM_LOCUS3249</name>
</gene>
<organism evidence="4">
    <name type="scientific">Anisakis simplex</name>
    <name type="common">Herring worm</name>
    <dbReference type="NCBI Taxonomy" id="6269"/>
    <lineage>
        <taxon>Eukaryota</taxon>
        <taxon>Metazoa</taxon>
        <taxon>Ecdysozoa</taxon>
        <taxon>Nematoda</taxon>
        <taxon>Chromadorea</taxon>
        <taxon>Rhabditida</taxon>
        <taxon>Spirurina</taxon>
        <taxon>Ascaridomorpha</taxon>
        <taxon>Ascaridoidea</taxon>
        <taxon>Anisakidae</taxon>
        <taxon>Anisakis</taxon>
        <taxon>Anisakis simplex complex</taxon>
    </lineage>
</organism>
<evidence type="ECO:0000256" key="1">
    <source>
        <dbReference type="SAM" id="Coils"/>
    </source>
</evidence>
<keyword evidence="3" id="KW-1185">Reference proteome</keyword>
<evidence type="ECO:0000313" key="3">
    <source>
        <dbReference type="Proteomes" id="UP000267096"/>
    </source>
</evidence>
<sequence length="115" mass="13471">MTEATEVGVKNFSSKQKVEVELDQSKERVRRLEIDIEKLLAENKTLHENEDKARLALKDEIEKVRRLERELQDAKHEIDELKRRLNLLDQENKQRLESALQTRRSDTGNGTCSQS</sequence>
<dbReference type="AlphaFoldDB" id="A0A0M3J766"/>
<keyword evidence="1" id="KW-0175">Coiled coil</keyword>
<evidence type="ECO:0000313" key="4">
    <source>
        <dbReference type="WBParaSite" id="ASIM_0000340901-mRNA-1"/>
    </source>
</evidence>
<name>A0A0M3J766_ANISI</name>
<dbReference type="WBParaSite" id="ASIM_0000340901-mRNA-1">
    <property type="protein sequence ID" value="ASIM_0000340901-mRNA-1"/>
    <property type="gene ID" value="ASIM_0000340901"/>
</dbReference>